<sequence length="120" mass="13157">MKKLTSIFTSFLALIAIAFSGNILAETKTESVKTTQTQIEQVSTTDKAKNAVIISDKVNINTATASEIRKAMVGIGTKKAEAIIDYREKHGNFTTLEQLLEVQGIGKATLEKNRDRITLE</sequence>
<accession>A0ABW3IAP0</accession>
<feature type="signal peptide" evidence="1">
    <location>
        <begin position="1"/>
        <end position="25"/>
    </location>
</feature>
<dbReference type="PANTHER" id="PTHR21180:SF32">
    <property type="entry name" value="ENDONUCLEASE_EXONUCLEASE_PHOSPHATASE FAMILY DOMAIN-CONTAINING PROTEIN 1"/>
    <property type="match status" value="1"/>
</dbReference>
<protein>
    <submittedName>
        <fullName evidence="2">ComEA family DNA-binding protein</fullName>
    </submittedName>
</protein>
<keyword evidence="1" id="KW-0732">Signal</keyword>
<dbReference type="GO" id="GO:0003677">
    <property type="term" value="F:DNA binding"/>
    <property type="evidence" value="ECO:0007669"/>
    <property type="project" value="UniProtKB-KW"/>
</dbReference>
<gene>
    <name evidence="2" type="ORF">ACFQ02_08795</name>
</gene>
<dbReference type="RefSeq" id="WP_380821924.1">
    <property type="nucleotide sequence ID" value="NZ_JBHTJN010000027.1"/>
</dbReference>
<evidence type="ECO:0000313" key="2">
    <source>
        <dbReference type="EMBL" id="MFD0966923.1"/>
    </source>
</evidence>
<reference evidence="3" key="1">
    <citation type="journal article" date="2019" name="Int. J. Syst. Evol. Microbiol.">
        <title>The Global Catalogue of Microorganisms (GCM) 10K type strain sequencing project: providing services to taxonomists for standard genome sequencing and annotation.</title>
        <authorList>
            <consortium name="The Broad Institute Genomics Platform"/>
            <consortium name="The Broad Institute Genome Sequencing Center for Infectious Disease"/>
            <person name="Wu L."/>
            <person name="Ma J."/>
        </authorList>
    </citation>
    <scope>NUCLEOTIDE SEQUENCE [LARGE SCALE GENOMIC DNA]</scope>
    <source>
        <strain evidence="3">CCUG 61707</strain>
    </source>
</reference>
<evidence type="ECO:0000256" key="1">
    <source>
        <dbReference type="SAM" id="SignalP"/>
    </source>
</evidence>
<dbReference type="EMBL" id="JBHTJN010000027">
    <property type="protein sequence ID" value="MFD0966923.1"/>
    <property type="molecule type" value="Genomic_DNA"/>
</dbReference>
<dbReference type="PANTHER" id="PTHR21180">
    <property type="entry name" value="ENDONUCLEASE/EXONUCLEASE/PHOSPHATASE FAMILY DOMAIN-CONTAINING PROTEIN 1"/>
    <property type="match status" value="1"/>
</dbReference>
<evidence type="ECO:0000313" key="3">
    <source>
        <dbReference type="Proteomes" id="UP001596996"/>
    </source>
</evidence>
<dbReference type="Proteomes" id="UP001596996">
    <property type="component" value="Unassembled WGS sequence"/>
</dbReference>
<name>A0ABW3IAP0_9PAST</name>
<dbReference type="NCBIfam" id="TIGR00426">
    <property type="entry name" value="competence protein ComEA helix-hairpin-helix repeat region"/>
    <property type="match status" value="1"/>
</dbReference>
<organism evidence="2 3">
    <name type="scientific">Seminibacterium arietis</name>
    <dbReference type="NCBI Taxonomy" id="1173502"/>
    <lineage>
        <taxon>Bacteria</taxon>
        <taxon>Pseudomonadati</taxon>
        <taxon>Pseudomonadota</taxon>
        <taxon>Gammaproteobacteria</taxon>
        <taxon>Pasteurellales</taxon>
        <taxon>Pasteurellaceae</taxon>
        <taxon>Seminibacterium</taxon>
    </lineage>
</organism>
<dbReference type="InterPro" id="IPR004509">
    <property type="entry name" value="Competence_ComEA_HhH"/>
</dbReference>
<dbReference type="InterPro" id="IPR010994">
    <property type="entry name" value="RuvA_2-like"/>
</dbReference>
<dbReference type="SUPFAM" id="SSF47781">
    <property type="entry name" value="RuvA domain 2-like"/>
    <property type="match status" value="1"/>
</dbReference>
<proteinExistence type="predicted"/>
<comment type="caution">
    <text evidence="2">The sequence shown here is derived from an EMBL/GenBank/DDBJ whole genome shotgun (WGS) entry which is preliminary data.</text>
</comment>
<dbReference type="Pfam" id="PF12836">
    <property type="entry name" value="HHH_3"/>
    <property type="match status" value="1"/>
</dbReference>
<dbReference type="InterPro" id="IPR051675">
    <property type="entry name" value="Endo/Exo/Phosphatase_dom_1"/>
</dbReference>
<feature type="chain" id="PRO_5046125690" evidence="1">
    <location>
        <begin position="26"/>
        <end position="120"/>
    </location>
</feature>
<keyword evidence="3" id="KW-1185">Reference proteome</keyword>
<keyword evidence="2" id="KW-0238">DNA-binding</keyword>
<dbReference type="Gene3D" id="1.10.150.280">
    <property type="entry name" value="AF1531-like domain"/>
    <property type="match status" value="1"/>
</dbReference>